<protein>
    <submittedName>
        <fullName evidence="2">N-acetylmuramoyl-L-alanine amidase</fullName>
    </submittedName>
</protein>
<dbReference type="InterPro" id="IPR036505">
    <property type="entry name" value="Amidase/PGRP_sf"/>
</dbReference>
<dbReference type="STRING" id="1218598.LEP1GSC060_0401"/>
<dbReference type="Pfam" id="PF01510">
    <property type="entry name" value="Amidase_2"/>
    <property type="match status" value="1"/>
</dbReference>
<dbReference type="GO" id="GO:0008745">
    <property type="term" value="F:N-acetylmuramoyl-L-alanine amidase activity"/>
    <property type="evidence" value="ECO:0007669"/>
    <property type="project" value="InterPro"/>
</dbReference>
<gene>
    <name evidence="2" type="ORF">LEP1GSC060_0401</name>
</gene>
<proteinExistence type="predicted"/>
<sequence length="217" mass="23730">MTPSVLSKSIVFVLILSCSLSSQKTISERSNNILPLLTLEIGKESLDTIGKKRSSLRVKSILLHHTSGLKAEAYLDKSKSSGWMVHFIVLENGNVYGAEEPSKIFYRAAPGMDETAIHVSWEGANDTPSINGIQLKALTELIGSLSKEYSIPLNNYDIASGKGIFTHTQSKKKFGRFLDTGECGSEKVLSSVLSGLQGKIFFRNGMEGQIRFRLGDS</sequence>
<keyword evidence="3" id="KW-1185">Reference proteome</keyword>
<dbReference type="AlphaFoldDB" id="N1WND1"/>
<dbReference type="Proteomes" id="UP000012313">
    <property type="component" value="Unassembled WGS sequence"/>
</dbReference>
<evidence type="ECO:0000313" key="3">
    <source>
        <dbReference type="Proteomes" id="UP000012313"/>
    </source>
</evidence>
<dbReference type="InterPro" id="IPR002502">
    <property type="entry name" value="Amidase_domain"/>
</dbReference>
<dbReference type="Gene3D" id="3.40.80.10">
    <property type="entry name" value="Peptidoglycan recognition protein-like"/>
    <property type="match status" value="1"/>
</dbReference>
<feature type="domain" description="N-acetylmuramoyl-L-alanine amidase" evidence="1">
    <location>
        <begin position="56"/>
        <end position="169"/>
    </location>
</feature>
<name>N1WND1_9LEPT</name>
<evidence type="ECO:0000313" key="2">
    <source>
        <dbReference type="EMBL" id="EMY78659.1"/>
    </source>
</evidence>
<dbReference type="EMBL" id="AOHC02000020">
    <property type="protein sequence ID" value="EMY78659.1"/>
    <property type="molecule type" value="Genomic_DNA"/>
</dbReference>
<dbReference type="SUPFAM" id="SSF55846">
    <property type="entry name" value="N-acetylmuramoyl-L-alanine amidase-like"/>
    <property type="match status" value="1"/>
</dbReference>
<reference evidence="2" key="1">
    <citation type="submission" date="2013-03" db="EMBL/GenBank/DDBJ databases">
        <authorList>
            <person name="Harkins D.M."/>
            <person name="Durkin A.S."/>
            <person name="Brinkac L.M."/>
            <person name="Haft D.H."/>
            <person name="Selengut J.D."/>
            <person name="Sanka R."/>
            <person name="DePew J."/>
            <person name="Purushe J."/>
            <person name="Hartskeerl R.A."/>
            <person name="Ahmed A."/>
            <person name="van der Linden H."/>
            <person name="Goris M.G.A."/>
            <person name="Vinetz J.M."/>
            <person name="Sutton G.G."/>
            <person name="Nierman W.C."/>
            <person name="Fouts D.E."/>
        </authorList>
    </citation>
    <scope>NUCLEOTIDE SEQUENCE [LARGE SCALE GENOMIC DNA]</scope>
    <source>
        <strain evidence="2">ICFT</strain>
    </source>
</reference>
<organism evidence="2 3">
    <name type="scientific">Leptospira weilii serovar Ranarum str. ICFT</name>
    <dbReference type="NCBI Taxonomy" id="1218598"/>
    <lineage>
        <taxon>Bacteria</taxon>
        <taxon>Pseudomonadati</taxon>
        <taxon>Spirochaetota</taxon>
        <taxon>Spirochaetia</taxon>
        <taxon>Leptospirales</taxon>
        <taxon>Leptospiraceae</taxon>
        <taxon>Leptospira</taxon>
    </lineage>
</organism>
<comment type="caution">
    <text evidence="2">The sequence shown here is derived from an EMBL/GenBank/DDBJ whole genome shotgun (WGS) entry which is preliminary data.</text>
</comment>
<dbReference type="GO" id="GO:0009253">
    <property type="term" value="P:peptidoglycan catabolic process"/>
    <property type="evidence" value="ECO:0007669"/>
    <property type="project" value="InterPro"/>
</dbReference>
<accession>N1WND1</accession>
<evidence type="ECO:0000259" key="1">
    <source>
        <dbReference type="Pfam" id="PF01510"/>
    </source>
</evidence>